<sequence length="90" mass="9613">MMPPVTPHEIKCLVIQSLGLEDLTPEAIGDAQPLFQGGLGLDSIDALELSIALRARYGVEIGEAGPFQGRLDTAANLAAWVNQRREGLLC</sequence>
<dbReference type="Pfam" id="PF00550">
    <property type="entry name" value="PP-binding"/>
    <property type="match status" value="1"/>
</dbReference>
<evidence type="ECO:0000259" key="1">
    <source>
        <dbReference type="PROSITE" id="PS50075"/>
    </source>
</evidence>
<dbReference type="RefSeq" id="WP_243331191.1">
    <property type="nucleotide sequence ID" value="NZ_AP027081.1"/>
</dbReference>
<dbReference type="AlphaFoldDB" id="A0AA48KBD4"/>
<proteinExistence type="predicted"/>
<dbReference type="KEGG" id="msea:METESE_06540"/>
<feature type="domain" description="Carrier" evidence="1">
    <location>
        <begin position="3"/>
        <end position="85"/>
    </location>
</feature>
<dbReference type="SUPFAM" id="SSF47336">
    <property type="entry name" value="ACP-like"/>
    <property type="match status" value="1"/>
</dbReference>
<reference evidence="2" key="1">
    <citation type="journal article" date="2023" name="Int. J. Syst. Evol. Microbiol.">
        <title>Mesoterricola silvestris gen. nov., sp. nov., Mesoterricola sediminis sp. nov., Geothrix oryzae sp. nov., Geothrix edaphica sp. nov., Geothrix rubra sp. nov., and Geothrix limicola sp. nov., six novel members of Acidobacteriota isolated from soils.</title>
        <authorList>
            <person name="Itoh H."/>
            <person name="Sugisawa Y."/>
            <person name="Mise K."/>
            <person name="Xu Z."/>
            <person name="Kuniyasu M."/>
            <person name="Ushijima N."/>
            <person name="Kawano K."/>
            <person name="Kobayashi E."/>
            <person name="Shiratori Y."/>
            <person name="Masuda Y."/>
            <person name="Senoo K."/>
        </authorList>
    </citation>
    <scope>NUCLEOTIDE SEQUENCE</scope>
    <source>
        <strain evidence="2">W786</strain>
    </source>
</reference>
<accession>A0AA48KBD4</accession>
<organism evidence="2 3">
    <name type="scientific">Mesoterricola sediminis</name>
    <dbReference type="NCBI Taxonomy" id="2927980"/>
    <lineage>
        <taxon>Bacteria</taxon>
        <taxon>Pseudomonadati</taxon>
        <taxon>Acidobacteriota</taxon>
        <taxon>Holophagae</taxon>
        <taxon>Holophagales</taxon>
        <taxon>Holophagaceae</taxon>
        <taxon>Mesoterricola</taxon>
    </lineage>
</organism>
<protein>
    <submittedName>
        <fullName evidence="2">Acyl carrier protein</fullName>
    </submittedName>
</protein>
<dbReference type="EMBL" id="AP027081">
    <property type="protein sequence ID" value="BDU75696.1"/>
    <property type="molecule type" value="Genomic_DNA"/>
</dbReference>
<dbReference type="Gene3D" id="1.10.1200.10">
    <property type="entry name" value="ACP-like"/>
    <property type="match status" value="1"/>
</dbReference>
<evidence type="ECO:0000313" key="3">
    <source>
        <dbReference type="Proteomes" id="UP001228113"/>
    </source>
</evidence>
<keyword evidence="3" id="KW-1185">Reference proteome</keyword>
<evidence type="ECO:0000313" key="2">
    <source>
        <dbReference type="EMBL" id="BDU75696.1"/>
    </source>
</evidence>
<dbReference type="InterPro" id="IPR036736">
    <property type="entry name" value="ACP-like_sf"/>
</dbReference>
<dbReference type="PROSITE" id="PS50075">
    <property type="entry name" value="CARRIER"/>
    <property type="match status" value="1"/>
</dbReference>
<dbReference type="Proteomes" id="UP001228113">
    <property type="component" value="Chromosome"/>
</dbReference>
<dbReference type="InterPro" id="IPR009081">
    <property type="entry name" value="PP-bd_ACP"/>
</dbReference>
<gene>
    <name evidence="2" type="ORF">METESE_06540</name>
</gene>
<name>A0AA48KBD4_9BACT</name>